<dbReference type="InterPro" id="IPR003607">
    <property type="entry name" value="HD/PDEase_dom"/>
</dbReference>
<dbReference type="SMART" id="SM00471">
    <property type="entry name" value="HDc"/>
    <property type="match status" value="1"/>
</dbReference>
<dbReference type="RefSeq" id="WP_270877997.1">
    <property type="nucleotide sequence ID" value="NZ_JAQFVF010000015.1"/>
</dbReference>
<feature type="domain" description="HD" evidence="2">
    <location>
        <begin position="136"/>
        <end position="261"/>
    </location>
</feature>
<gene>
    <name evidence="4" type="ORF">ACFPOG_23520</name>
</gene>
<accession>A0ABW0KCU9</accession>
<evidence type="ECO:0000313" key="5">
    <source>
        <dbReference type="Proteomes" id="UP001596044"/>
    </source>
</evidence>
<sequence>MFKMFKEKAADYLSNTAVYRCSFFVMIIFLPILNLFILPNIDVYSLYLLSVIFLGIGFSHRPFILVLTVSTFVVLLRVYIQFHRLPSADLITLWIVYAVMTYLAYTMENLYQKKKKAALEVLLALSKLLDSRDTYTATHSENVAKYASMIAQEMKLSAKQCDIIYIGGLLHDIGKIGIPESVLTKSGRLTAEEYNTIKRHPKIGFEIIKHISAFRETHGVLDMVLYHHERYDGQGYPEGLKAQEIPLMARILSVADSYDAMTTKRAYRERMELEYVYQEFINNKGSQFDPKVVDAFLTILKKDHS</sequence>
<evidence type="ECO:0000313" key="4">
    <source>
        <dbReference type="EMBL" id="MFC5451209.1"/>
    </source>
</evidence>
<keyword evidence="5" id="KW-1185">Reference proteome</keyword>
<feature type="transmembrane region" description="Helical" evidence="1">
    <location>
        <begin position="63"/>
        <end position="82"/>
    </location>
</feature>
<dbReference type="InterPro" id="IPR037522">
    <property type="entry name" value="HD_GYP_dom"/>
</dbReference>
<evidence type="ECO:0000256" key="1">
    <source>
        <dbReference type="SAM" id="Phobius"/>
    </source>
</evidence>
<dbReference type="PROSITE" id="PS51832">
    <property type="entry name" value="HD_GYP"/>
    <property type="match status" value="1"/>
</dbReference>
<organism evidence="4 5">
    <name type="scientific">Paenibacillus aestuarii</name>
    <dbReference type="NCBI Taxonomy" id="516965"/>
    <lineage>
        <taxon>Bacteria</taxon>
        <taxon>Bacillati</taxon>
        <taxon>Bacillota</taxon>
        <taxon>Bacilli</taxon>
        <taxon>Bacillales</taxon>
        <taxon>Paenibacillaceae</taxon>
        <taxon>Paenibacillus</taxon>
    </lineage>
</organism>
<comment type="caution">
    <text evidence="4">The sequence shown here is derived from an EMBL/GenBank/DDBJ whole genome shotgun (WGS) entry which is preliminary data.</text>
</comment>
<feature type="domain" description="HD-GYP" evidence="3">
    <location>
        <begin position="114"/>
        <end position="305"/>
    </location>
</feature>
<protein>
    <submittedName>
        <fullName evidence="4">HD-GYP domain-containing protein</fullName>
    </submittedName>
</protein>
<dbReference type="PANTHER" id="PTHR43155">
    <property type="entry name" value="CYCLIC DI-GMP PHOSPHODIESTERASE PA4108-RELATED"/>
    <property type="match status" value="1"/>
</dbReference>
<dbReference type="Pfam" id="PF13487">
    <property type="entry name" value="HD_5"/>
    <property type="match status" value="1"/>
</dbReference>
<keyword evidence="1" id="KW-0812">Transmembrane</keyword>
<dbReference type="Gene3D" id="1.10.3210.10">
    <property type="entry name" value="Hypothetical protein af1432"/>
    <property type="match status" value="1"/>
</dbReference>
<dbReference type="EMBL" id="JBHSMJ010000031">
    <property type="protein sequence ID" value="MFC5451209.1"/>
    <property type="molecule type" value="Genomic_DNA"/>
</dbReference>
<dbReference type="PANTHER" id="PTHR43155:SF2">
    <property type="entry name" value="CYCLIC DI-GMP PHOSPHODIESTERASE PA4108"/>
    <property type="match status" value="1"/>
</dbReference>
<name>A0ABW0KCU9_9BACL</name>
<dbReference type="Proteomes" id="UP001596044">
    <property type="component" value="Unassembled WGS sequence"/>
</dbReference>
<keyword evidence="1" id="KW-1133">Transmembrane helix</keyword>
<proteinExistence type="predicted"/>
<keyword evidence="1" id="KW-0472">Membrane</keyword>
<dbReference type="CDD" id="cd00077">
    <property type="entry name" value="HDc"/>
    <property type="match status" value="1"/>
</dbReference>
<feature type="transmembrane region" description="Helical" evidence="1">
    <location>
        <begin position="88"/>
        <end position="105"/>
    </location>
</feature>
<dbReference type="NCBIfam" id="TIGR00277">
    <property type="entry name" value="HDIG"/>
    <property type="match status" value="1"/>
</dbReference>
<dbReference type="SUPFAM" id="SSF109604">
    <property type="entry name" value="HD-domain/PDEase-like"/>
    <property type="match status" value="1"/>
</dbReference>
<reference evidence="5" key="1">
    <citation type="journal article" date="2019" name="Int. J. Syst. Evol. Microbiol.">
        <title>The Global Catalogue of Microorganisms (GCM) 10K type strain sequencing project: providing services to taxonomists for standard genome sequencing and annotation.</title>
        <authorList>
            <consortium name="The Broad Institute Genomics Platform"/>
            <consortium name="The Broad Institute Genome Sequencing Center for Infectious Disease"/>
            <person name="Wu L."/>
            <person name="Ma J."/>
        </authorList>
    </citation>
    <scope>NUCLEOTIDE SEQUENCE [LARGE SCALE GENOMIC DNA]</scope>
    <source>
        <strain evidence="5">KACC 11904</strain>
    </source>
</reference>
<evidence type="ECO:0000259" key="2">
    <source>
        <dbReference type="PROSITE" id="PS51831"/>
    </source>
</evidence>
<dbReference type="InterPro" id="IPR006675">
    <property type="entry name" value="HDIG_dom"/>
</dbReference>
<evidence type="ECO:0000259" key="3">
    <source>
        <dbReference type="PROSITE" id="PS51832"/>
    </source>
</evidence>
<dbReference type="InterPro" id="IPR006674">
    <property type="entry name" value="HD_domain"/>
</dbReference>
<dbReference type="PROSITE" id="PS51831">
    <property type="entry name" value="HD"/>
    <property type="match status" value="1"/>
</dbReference>